<sequence length="605" mass="68196">MDKPKITKDRSQILQRLWHYMKPYKWQFFLSMLTTVLMMAASSVEPFIFGLAITKLSQNVIDMAKGVPGAGIDLIYIRNVMIIYFLRGTCYYVNNYLSQFFITNVVQNTIFDLRADLSDKLNRLPVSYFDSQETGDILSKITNDVDTISNAMQQSFVQLVNGVLGISFALIMMFWIDWQLALLVVFMMPISYLFARVILRKSQPYFNQQSHALGHLFGYAQEQLSGFTEIKVFGMQEESVAEFKARNQKLRDAGFKASFISSLMMPFMVLVSDSVYLIMALAGLFKVFAGQLAVGNLSAFVSYVYQINQPIQMISQLSSIIQSAFSSSYRVFGLLDEPEEIGQETSGLLPQPVKGSVEFRHVGFGYDPNQPLMKDISFKVQPGEMVAVVGPTGAGKTTLINLLMRFYDVDQGAILLDGVDIRSISRQELRKHFGMVLQDAWLYTDTVLENLRFGDLTAQDYQVYEAAEIANVDHFIRTLPNGYQMAINEEASNISLGQKQLMTIARAVLSDPNILILDEATSSVDTLLEKLIQEAMDKVMAGRTTFVIAHRLSTIRNADMILVMKDGNIIEQGTHDQLVCAGGFYADLYQSQFNDQEPVDLHMSY</sequence>
<evidence type="ECO:0000256" key="8">
    <source>
        <dbReference type="ARBA" id="ARBA00023136"/>
    </source>
</evidence>
<dbReference type="InterPro" id="IPR027417">
    <property type="entry name" value="P-loop_NTPase"/>
</dbReference>
<dbReference type="PROSITE" id="PS50929">
    <property type="entry name" value="ABC_TM1F"/>
    <property type="match status" value="1"/>
</dbReference>
<dbReference type="Gene3D" id="3.40.50.300">
    <property type="entry name" value="P-loop containing nucleotide triphosphate hydrolases"/>
    <property type="match status" value="1"/>
</dbReference>
<evidence type="ECO:0000256" key="5">
    <source>
        <dbReference type="ARBA" id="ARBA00022741"/>
    </source>
</evidence>
<dbReference type="FunFam" id="1.20.1560.10:FF:000011">
    <property type="entry name" value="Multidrug ABC transporter ATP-binding protein"/>
    <property type="match status" value="1"/>
</dbReference>
<keyword evidence="3" id="KW-1003">Cell membrane</keyword>
<dbReference type="HOGENOM" id="CLU_000604_84_3_9"/>
<dbReference type="Gene3D" id="1.20.1560.10">
    <property type="entry name" value="ABC transporter type 1, transmembrane domain"/>
    <property type="match status" value="1"/>
</dbReference>
<dbReference type="PANTHER" id="PTHR43394">
    <property type="entry name" value="ATP-DEPENDENT PERMEASE MDL1, MITOCHONDRIAL"/>
    <property type="match status" value="1"/>
</dbReference>
<evidence type="ECO:0000259" key="10">
    <source>
        <dbReference type="PROSITE" id="PS50893"/>
    </source>
</evidence>
<gene>
    <name evidence="12" type="ORF">HMPREF9708_00197</name>
</gene>
<dbReference type="GO" id="GO:0015421">
    <property type="term" value="F:ABC-type oligopeptide transporter activity"/>
    <property type="evidence" value="ECO:0007669"/>
    <property type="project" value="TreeGrafter"/>
</dbReference>
<dbReference type="GO" id="GO:0005886">
    <property type="term" value="C:plasma membrane"/>
    <property type="evidence" value="ECO:0007669"/>
    <property type="project" value="UniProtKB-SubCell"/>
</dbReference>
<name>H3NH58_9LACT</name>
<feature type="transmembrane region" description="Helical" evidence="9">
    <location>
        <begin position="156"/>
        <end position="176"/>
    </location>
</feature>
<comment type="caution">
    <text evidence="12">The sequence shown here is derived from an EMBL/GenBank/DDBJ whole genome shotgun (WGS) entry which is preliminary data.</text>
</comment>
<dbReference type="InterPro" id="IPR003593">
    <property type="entry name" value="AAA+_ATPase"/>
</dbReference>
<dbReference type="InterPro" id="IPR003439">
    <property type="entry name" value="ABC_transporter-like_ATP-bd"/>
</dbReference>
<accession>H3NH58</accession>
<dbReference type="SUPFAM" id="SSF90123">
    <property type="entry name" value="ABC transporter transmembrane region"/>
    <property type="match status" value="1"/>
</dbReference>
<dbReference type="eggNOG" id="COG1132">
    <property type="taxonomic scope" value="Bacteria"/>
</dbReference>
<feature type="transmembrane region" description="Helical" evidence="9">
    <location>
        <begin position="253"/>
        <end position="271"/>
    </location>
</feature>
<dbReference type="SMART" id="SM00382">
    <property type="entry name" value="AAA"/>
    <property type="match status" value="1"/>
</dbReference>
<evidence type="ECO:0000256" key="2">
    <source>
        <dbReference type="ARBA" id="ARBA00022448"/>
    </source>
</evidence>
<evidence type="ECO:0000259" key="11">
    <source>
        <dbReference type="PROSITE" id="PS50929"/>
    </source>
</evidence>
<dbReference type="Pfam" id="PF00664">
    <property type="entry name" value="ABC_membrane"/>
    <property type="match status" value="1"/>
</dbReference>
<dbReference type="Pfam" id="PF00005">
    <property type="entry name" value="ABC_tran"/>
    <property type="match status" value="1"/>
</dbReference>
<dbReference type="RefSeq" id="WP_006308075.1">
    <property type="nucleotide sequence ID" value="NZ_JH601133.1"/>
</dbReference>
<evidence type="ECO:0000256" key="9">
    <source>
        <dbReference type="SAM" id="Phobius"/>
    </source>
</evidence>
<dbReference type="PATRIC" id="fig|883113.3.peg.196"/>
<evidence type="ECO:0000256" key="1">
    <source>
        <dbReference type="ARBA" id="ARBA00004651"/>
    </source>
</evidence>
<keyword evidence="2" id="KW-0813">Transport</keyword>
<dbReference type="EMBL" id="AGEG01000002">
    <property type="protein sequence ID" value="EHR38113.1"/>
    <property type="molecule type" value="Genomic_DNA"/>
</dbReference>
<dbReference type="CDD" id="cd03254">
    <property type="entry name" value="ABCC_Glucan_exporter_like"/>
    <property type="match status" value="1"/>
</dbReference>
<dbReference type="InterPro" id="IPR017871">
    <property type="entry name" value="ABC_transporter-like_CS"/>
</dbReference>
<dbReference type="GO" id="GO:0016887">
    <property type="term" value="F:ATP hydrolysis activity"/>
    <property type="evidence" value="ECO:0007669"/>
    <property type="project" value="InterPro"/>
</dbReference>
<keyword evidence="6" id="KW-0067">ATP-binding</keyword>
<keyword evidence="5" id="KW-0547">Nucleotide-binding</keyword>
<evidence type="ECO:0000256" key="6">
    <source>
        <dbReference type="ARBA" id="ARBA00022840"/>
    </source>
</evidence>
<keyword evidence="8 9" id="KW-0472">Membrane</keyword>
<dbReference type="AlphaFoldDB" id="H3NH58"/>
<dbReference type="OrthoDB" id="9770415at2"/>
<dbReference type="PROSITE" id="PS00211">
    <property type="entry name" value="ABC_TRANSPORTER_1"/>
    <property type="match status" value="1"/>
</dbReference>
<reference evidence="12 13" key="1">
    <citation type="submission" date="2012-01" db="EMBL/GenBank/DDBJ databases">
        <title>The Genome Sequence of Facklamia languida CCUG 37842.</title>
        <authorList>
            <consortium name="The Broad Institute Genome Sequencing Platform"/>
            <person name="Earl A."/>
            <person name="Ward D."/>
            <person name="Feldgarden M."/>
            <person name="Gevers D."/>
            <person name="Huys G."/>
            <person name="Young S.K."/>
            <person name="Zeng Q."/>
            <person name="Gargeya S."/>
            <person name="Fitzgerald M."/>
            <person name="Haas B."/>
            <person name="Abouelleil A."/>
            <person name="Alvarado L."/>
            <person name="Arachchi H.M."/>
            <person name="Berlin A."/>
            <person name="Chapman S.B."/>
            <person name="Gearin G."/>
            <person name="Goldberg J."/>
            <person name="Griggs A."/>
            <person name="Gujja S."/>
            <person name="Hansen M."/>
            <person name="Heiman D."/>
            <person name="Howarth C."/>
            <person name="Larimer J."/>
            <person name="Lui A."/>
            <person name="MacDonald P.J.P."/>
            <person name="McCowen C."/>
            <person name="Montmayeur A."/>
            <person name="Murphy C."/>
            <person name="Neiman D."/>
            <person name="Pearson M."/>
            <person name="Priest M."/>
            <person name="Roberts A."/>
            <person name="Saif S."/>
            <person name="Shea T."/>
            <person name="Sisk P."/>
            <person name="Stolte C."/>
            <person name="Sykes S."/>
            <person name="Wortman J."/>
            <person name="Nusbaum C."/>
            <person name="Birren B."/>
        </authorList>
    </citation>
    <scope>NUCLEOTIDE SEQUENCE [LARGE SCALE GENOMIC DNA]</scope>
    <source>
        <strain evidence="12 13">CCUG 37842</strain>
    </source>
</reference>
<dbReference type="CDD" id="cd18547">
    <property type="entry name" value="ABC_6TM_Tm288_like"/>
    <property type="match status" value="1"/>
</dbReference>
<dbReference type="Proteomes" id="UP000006190">
    <property type="component" value="Unassembled WGS sequence"/>
</dbReference>
<evidence type="ECO:0000256" key="7">
    <source>
        <dbReference type="ARBA" id="ARBA00022989"/>
    </source>
</evidence>
<feature type="transmembrane region" description="Helical" evidence="9">
    <location>
        <begin position="28"/>
        <end position="53"/>
    </location>
</feature>
<protein>
    <recommendedName>
        <fullName evidence="14">ABC transporter transmembrane region</fullName>
    </recommendedName>
</protein>
<comment type="subcellular location">
    <subcellularLocation>
        <location evidence="1">Cell membrane</location>
        <topology evidence="1">Multi-pass membrane protein</topology>
    </subcellularLocation>
</comment>
<proteinExistence type="predicted"/>
<dbReference type="STRING" id="883113.HMPREF9708_00197"/>
<keyword evidence="13" id="KW-1185">Reference proteome</keyword>
<keyword evidence="7 9" id="KW-1133">Transmembrane helix</keyword>
<evidence type="ECO:0000313" key="13">
    <source>
        <dbReference type="Proteomes" id="UP000006190"/>
    </source>
</evidence>
<keyword evidence="4 9" id="KW-0812">Transmembrane</keyword>
<dbReference type="FunFam" id="3.40.50.300:FF:000287">
    <property type="entry name" value="Multidrug ABC transporter ATP-binding protein"/>
    <property type="match status" value="1"/>
</dbReference>
<feature type="transmembrane region" description="Helical" evidence="9">
    <location>
        <begin position="182"/>
        <end position="199"/>
    </location>
</feature>
<evidence type="ECO:0000256" key="3">
    <source>
        <dbReference type="ARBA" id="ARBA00022475"/>
    </source>
</evidence>
<dbReference type="InterPro" id="IPR011527">
    <property type="entry name" value="ABC1_TM_dom"/>
</dbReference>
<evidence type="ECO:0008006" key="14">
    <source>
        <dbReference type="Google" id="ProtNLM"/>
    </source>
</evidence>
<dbReference type="InterPro" id="IPR039421">
    <property type="entry name" value="Type_1_exporter"/>
</dbReference>
<evidence type="ECO:0000313" key="12">
    <source>
        <dbReference type="EMBL" id="EHR38113.1"/>
    </source>
</evidence>
<feature type="domain" description="ABC transporter" evidence="10">
    <location>
        <begin position="357"/>
        <end position="591"/>
    </location>
</feature>
<evidence type="ECO:0000256" key="4">
    <source>
        <dbReference type="ARBA" id="ARBA00022692"/>
    </source>
</evidence>
<dbReference type="PROSITE" id="PS50893">
    <property type="entry name" value="ABC_TRANSPORTER_2"/>
    <property type="match status" value="1"/>
</dbReference>
<dbReference type="InterPro" id="IPR036640">
    <property type="entry name" value="ABC1_TM_sf"/>
</dbReference>
<dbReference type="PANTHER" id="PTHR43394:SF1">
    <property type="entry name" value="ATP-BINDING CASSETTE SUB-FAMILY B MEMBER 10, MITOCHONDRIAL"/>
    <property type="match status" value="1"/>
</dbReference>
<dbReference type="GO" id="GO:0005524">
    <property type="term" value="F:ATP binding"/>
    <property type="evidence" value="ECO:0007669"/>
    <property type="project" value="UniProtKB-KW"/>
</dbReference>
<dbReference type="SUPFAM" id="SSF52540">
    <property type="entry name" value="P-loop containing nucleoside triphosphate hydrolases"/>
    <property type="match status" value="1"/>
</dbReference>
<feature type="domain" description="ABC transmembrane type-1" evidence="11">
    <location>
        <begin position="29"/>
        <end position="323"/>
    </location>
</feature>
<organism evidence="12 13">
    <name type="scientific">Facklamia languida CCUG 37842</name>
    <dbReference type="NCBI Taxonomy" id="883113"/>
    <lineage>
        <taxon>Bacteria</taxon>
        <taxon>Bacillati</taxon>
        <taxon>Bacillota</taxon>
        <taxon>Bacilli</taxon>
        <taxon>Lactobacillales</taxon>
        <taxon>Aerococcaceae</taxon>
        <taxon>Facklamia</taxon>
    </lineage>
</organism>